<sequence>MEQQVGDQQSESGYEEHQAARCNWHPNIDTGLSCSQCGRNICTQCLVQASVGIRCPECGKATKMPTFDVQPIYYAKAVGVGVGVAIGGGIIWIIFNAILGGFGILSAIPALGIGYAAGELISKSVNAKRSRGLAYIAAGAVVGAFIINLPSSPQMGFFGLIVLFIAIYTAVQKVK</sequence>
<name>A0A381N0G2_9ZZZZ</name>
<dbReference type="AlphaFoldDB" id="A0A381N0G2"/>
<protein>
    <recommendedName>
        <fullName evidence="3">B box-type domain-containing protein</fullName>
    </recommendedName>
</protein>
<organism evidence="2">
    <name type="scientific">marine metagenome</name>
    <dbReference type="NCBI Taxonomy" id="408172"/>
    <lineage>
        <taxon>unclassified sequences</taxon>
        <taxon>metagenomes</taxon>
        <taxon>ecological metagenomes</taxon>
    </lineage>
</organism>
<gene>
    <name evidence="2" type="ORF">METZ01_LOCUS930</name>
</gene>
<dbReference type="EMBL" id="UINC01000050">
    <property type="protein sequence ID" value="SUZ48076.1"/>
    <property type="molecule type" value="Genomic_DNA"/>
</dbReference>
<feature type="transmembrane region" description="Helical" evidence="1">
    <location>
        <begin position="155"/>
        <end position="171"/>
    </location>
</feature>
<proteinExistence type="predicted"/>
<reference evidence="2" key="1">
    <citation type="submission" date="2018-05" db="EMBL/GenBank/DDBJ databases">
        <authorList>
            <person name="Lanie J.A."/>
            <person name="Ng W.-L."/>
            <person name="Kazmierczak K.M."/>
            <person name="Andrzejewski T.M."/>
            <person name="Davidsen T.M."/>
            <person name="Wayne K.J."/>
            <person name="Tettelin H."/>
            <person name="Glass J.I."/>
            <person name="Rusch D."/>
            <person name="Podicherti R."/>
            <person name="Tsui H.-C.T."/>
            <person name="Winkler M.E."/>
        </authorList>
    </citation>
    <scope>NUCLEOTIDE SEQUENCE</scope>
</reference>
<evidence type="ECO:0000313" key="2">
    <source>
        <dbReference type="EMBL" id="SUZ48076.1"/>
    </source>
</evidence>
<feature type="transmembrane region" description="Helical" evidence="1">
    <location>
        <begin position="101"/>
        <end position="121"/>
    </location>
</feature>
<evidence type="ECO:0008006" key="3">
    <source>
        <dbReference type="Google" id="ProtNLM"/>
    </source>
</evidence>
<keyword evidence="1" id="KW-0812">Transmembrane</keyword>
<evidence type="ECO:0000256" key="1">
    <source>
        <dbReference type="SAM" id="Phobius"/>
    </source>
</evidence>
<keyword evidence="1" id="KW-0472">Membrane</keyword>
<accession>A0A381N0G2</accession>
<feature type="transmembrane region" description="Helical" evidence="1">
    <location>
        <begin position="133"/>
        <end position="149"/>
    </location>
</feature>
<feature type="transmembrane region" description="Helical" evidence="1">
    <location>
        <begin position="73"/>
        <end position="95"/>
    </location>
</feature>
<keyword evidence="1" id="KW-1133">Transmembrane helix</keyword>